<dbReference type="InterPro" id="IPR001296">
    <property type="entry name" value="Glyco_trans_1"/>
</dbReference>
<dbReference type="Gene3D" id="3.40.50.2000">
    <property type="entry name" value="Glycogen Phosphorylase B"/>
    <property type="match status" value="1"/>
</dbReference>
<evidence type="ECO:0000313" key="2">
    <source>
        <dbReference type="EMBL" id="GLQ60387.1"/>
    </source>
</evidence>
<protein>
    <recommendedName>
        <fullName evidence="1">Glycosyl transferase family 1 domain-containing protein</fullName>
    </recommendedName>
</protein>
<accession>A0ABQ5WKB8</accession>
<evidence type="ECO:0000313" key="3">
    <source>
        <dbReference type="Proteomes" id="UP001156613"/>
    </source>
</evidence>
<dbReference type="RefSeq" id="WP_062502883.1">
    <property type="nucleotide sequence ID" value="NZ_BEWO01000013.1"/>
</dbReference>
<keyword evidence="3" id="KW-1185">Reference proteome</keyword>
<gene>
    <name evidence="2" type="ORF">GCM10010937_21900</name>
</gene>
<name>A0ABQ5WKB8_GLUJA</name>
<reference evidence="3" key="1">
    <citation type="journal article" date="2019" name="Int. J. Syst. Evol. Microbiol.">
        <title>The Global Catalogue of Microorganisms (GCM) 10K type strain sequencing project: providing services to taxonomists for standard genome sequencing and annotation.</title>
        <authorList>
            <consortium name="The Broad Institute Genomics Platform"/>
            <consortium name="The Broad Institute Genome Sequencing Center for Infectious Disease"/>
            <person name="Wu L."/>
            <person name="Ma J."/>
        </authorList>
    </citation>
    <scope>NUCLEOTIDE SEQUENCE [LARGE SCALE GENOMIC DNA]</scope>
    <source>
        <strain evidence="3">NBRC 3271</strain>
    </source>
</reference>
<dbReference type="CDD" id="cd03809">
    <property type="entry name" value="GT4_MtfB-like"/>
    <property type="match status" value="1"/>
</dbReference>
<dbReference type="EMBL" id="BSNT01000069">
    <property type="protein sequence ID" value="GLQ60387.1"/>
    <property type="molecule type" value="Genomic_DNA"/>
</dbReference>
<dbReference type="Pfam" id="PF00534">
    <property type="entry name" value="Glycos_transf_1"/>
    <property type="match status" value="1"/>
</dbReference>
<sequence length="501" mass="56917">MAAYTIWIDMQDIFQYAEHNRRPSGIQRQVYEILQVLHGCTPQSEEVHIGYVRKGVDGNPACIVSAQDVENLFASLADDEASAVTEPVRKAPSVPKKTTRKYLLKSPFAKAMVFKQFNRMRHALIRNFEQMPEPLGRPLLRAGTLQMRVLRMVRDLRSQSVVRHSTSSQRTPVRIAEPVSCEGGMKPGDIFLIMGAAWADAAFGERLHAIRKTYGLKPVLLIYDLIPLTCPEWFPPQVVSTFSAWLENVVPQCSDIMVISQATRKDVQDFLAQRRLHLNQAPWVVPMGGGFGDMTAATREAEAPGLPPAGSYVLFVSTLEARKNHILMFRVWARLLREKAYEDIPTLVFAGRPASMVEDLMQQMENTEYLDGKIRLIREPSDEELRGLYKNCLFTVFPSLYEGWGLPVTESLLFGRPCVASNVTSIPEAGGKFARYFDPYDFEDVYRTIRQTIEDREGLKAWEEHIRRDFQPTPWSDTARAILKSCEVAHRSSQQPEMRAH</sequence>
<dbReference type="SUPFAM" id="SSF53756">
    <property type="entry name" value="UDP-Glycosyltransferase/glycogen phosphorylase"/>
    <property type="match status" value="1"/>
</dbReference>
<dbReference type="Proteomes" id="UP001156613">
    <property type="component" value="Unassembled WGS sequence"/>
</dbReference>
<comment type="caution">
    <text evidence="2">The sequence shown here is derived from an EMBL/GenBank/DDBJ whole genome shotgun (WGS) entry which is preliminary data.</text>
</comment>
<feature type="domain" description="Glycosyl transferase family 1" evidence="1">
    <location>
        <begin position="304"/>
        <end position="467"/>
    </location>
</feature>
<dbReference type="PANTHER" id="PTHR46401">
    <property type="entry name" value="GLYCOSYLTRANSFERASE WBBK-RELATED"/>
    <property type="match status" value="1"/>
</dbReference>
<proteinExistence type="predicted"/>
<dbReference type="PANTHER" id="PTHR46401:SF8">
    <property type="entry name" value="BLL6006 PROTEIN"/>
    <property type="match status" value="1"/>
</dbReference>
<evidence type="ECO:0000259" key="1">
    <source>
        <dbReference type="Pfam" id="PF00534"/>
    </source>
</evidence>
<organism evidence="2 3">
    <name type="scientific">Gluconobacter japonicus</name>
    <dbReference type="NCBI Taxonomy" id="376620"/>
    <lineage>
        <taxon>Bacteria</taxon>
        <taxon>Pseudomonadati</taxon>
        <taxon>Pseudomonadota</taxon>
        <taxon>Alphaproteobacteria</taxon>
        <taxon>Acetobacterales</taxon>
        <taxon>Acetobacteraceae</taxon>
        <taxon>Gluconobacter</taxon>
    </lineage>
</organism>